<dbReference type="Proteomes" id="UP000283509">
    <property type="component" value="Unassembled WGS sequence"/>
</dbReference>
<feature type="domain" description="Fibrinogen C-terminal" evidence="9">
    <location>
        <begin position="342"/>
        <end position="570"/>
    </location>
</feature>
<dbReference type="GO" id="GO:0005201">
    <property type="term" value="F:extracellular matrix structural constituent"/>
    <property type="evidence" value="ECO:0007669"/>
    <property type="project" value="TreeGrafter"/>
</dbReference>
<gene>
    <name evidence="10" type="ORF">C7M84_024760</name>
</gene>
<keyword evidence="2" id="KW-0964">Secreted</keyword>
<dbReference type="SMART" id="SM00186">
    <property type="entry name" value="FBG"/>
    <property type="match status" value="1"/>
</dbReference>
<dbReference type="AlphaFoldDB" id="A0A3R7QKV6"/>
<comment type="caution">
    <text evidence="10">The sequence shown here is derived from an EMBL/GenBank/DDBJ whole genome shotgun (WGS) entry which is preliminary data.</text>
</comment>
<dbReference type="InterPro" id="IPR020837">
    <property type="entry name" value="Fibrinogen_CS"/>
</dbReference>
<evidence type="ECO:0000313" key="10">
    <source>
        <dbReference type="EMBL" id="ROT82087.1"/>
    </source>
</evidence>
<feature type="region of interest" description="Disordered" evidence="7">
    <location>
        <begin position="48"/>
        <end position="68"/>
    </location>
</feature>
<keyword evidence="8" id="KW-0472">Membrane</keyword>
<reference evidence="10 11" key="1">
    <citation type="submission" date="2018-04" db="EMBL/GenBank/DDBJ databases">
        <authorList>
            <person name="Zhang X."/>
            <person name="Yuan J."/>
            <person name="Li F."/>
            <person name="Xiang J."/>
        </authorList>
    </citation>
    <scope>NUCLEOTIDE SEQUENCE [LARGE SCALE GENOMIC DNA]</scope>
    <source>
        <tissue evidence="10">Muscle</tissue>
    </source>
</reference>
<keyword evidence="8" id="KW-1133">Transmembrane helix</keyword>
<evidence type="ECO:0000256" key="5">
    <source>
        <dbReference type="ARBA" id="ARBA00023157"/>
    </source>
</evidence>
<organism evidence="10 11">
    <name type="scientific">Penaeus vannamei</name>
    <name type="common">Whiteleg shrimp</name>
    <name type="synonym">Litopenaeus vannamei</name>
    <dbReference type="NCBI Taxonomy" id="6689"/>
    <lineage>
        <taxon>Eukaryota</taxon>
        <taxon>Metazoa</taxon>
        <taxon>Ecdysozoa</taxon>
        <taxon>Arthropoda</taxon>
        <taxon>Crustacea</taxon>
        <taxon>Multicrustacea</taxon>
        <taxon>Malacostraca</taxon>
        <taxon>Eumalacostraca</taxon>
        <taxon>Eucarida</taxon>
        <taxon>Decapoda</taxon>
        <taxon>Dendrobranchiata</taxon>
        <taxon>Penaeoidea</taxon>
        <taxon>Penaeidae</taxon>
        <taxon>Penaeus</taxon>
    </lineage>
</organism>
<evidence type="ECO:0000259" key="9">
    <source>
        <dbReference type="PROSITE" id="PS51406"/>
    </source>
</evidence>
<name>A0A3R7QKV6_PENVA</name>
<evidence type="ECO:0000256" key="4">
    <source>
        <dbReference type="ARBA" id="ARBA00023054"/>
    </source>
</evidence>
<evidence type="ECO:0000256" key="2">
    <source>
        <dbReference type="ARBA" id="ARBA00022525"/>
    </source>
</evidence>
<keyword evidence="8" id="KW-0812">Transmembrane</keyword>
<evidence type="ECO:0000256" key="1">
    <source>
        <dbReference type="ARBA" id="ARBA00004613"/>
    </source>
</evidence>
<dbReference type="PROSITE" id="PS51406">
    <property type="entry name" value="FIBRINOGEN_C_2"/>
    <property type="match status" value="1"/>
</dbReference>
<feature type="transmembrane region" description="Helical" evidence="8">
    <location>
        <begin position="614"/>
        <end position="634"/>
    </location>
</feature>
<accession>A0A3R7QKV6</accession>
<dbReference type="InterPro" id="IPR002181">
    <property type="entry name" value="Fibrinogen_a/b/g_C_dom"/>
</dbReference>
<reference evidence="10 11" key="2">
    <citation type="submission" date="2019-01" db="EMBL/GenBank/DDBJ databases">
        <title>The decoding of complex shrimp genome reveals the adaptation for benthos swimmer, frequently molting mechanism and breeding impact on genome.</title>
        <authorList>
            <person name="Sun Y."/>
            <person name="Gao Y."/>
            <person name="Yu Y."/>
        </authorList>
    </citation>
    <scope>NUCLEOTIDE SEQUENCE [LARGE SCALE GENOMIC DNA]</scope>
    <source>
        <tissue evidence="10">Muscle</tissue>
    </source>
</reference>
<dbReference type="InterPro" id="IPR014716">
    <property type="entry name" value="Fibrinogen_a/b/g_C_1"/>
</dbReference>
<evidence type="ECO:0000256" key="6">
    <source>
        <dbReference type="ARBA" id="ARBA00023180"/>
    </source>
</evidence>
<dbReference type="PANTHER" id="PTHR47221:SF6">
    <property type="entry name" value="FIBRINOGEN ALPHA CHAIN"/>
    <property type="match status" value="1"/>
</dbReference>
<feature type="transmembrane region" description="Helical" evidence="8">
    <location>
        <begin position="575"/>
        <end position="602"/>
    </location>
</feature>
<dbReference type="CDD" id="cd00087">
    <property type="entry name" value="FReD"/>
    <property type="match status" value="1"/>
</dbReference>
<sequence length="658" mass="75175">MNANTCQLHPRDSRRLQDVSAKVDLLFDRITDPDYDYDYFVSHIPRPSSLSSQSSGPNGGSGAGEGEASPEHLFARFWKSIFSPFKKMNRKIRVFENQLTAVQKSCNTSFSMEGYAAEVGGVLQKKLMPLDETLREEMLETRIAVNDQAANIEKVSQAVGNTAYMGEQLLTEIKNQFHAQRPSIPIYPTTRLKKVRNRYNRVHPDAEPEIHTLQGGRGHRFKYRYKYRYNDPLQRALVQSHRQVSKVASRPQSAQARRGKIKGYRQSASHEDTPHDMAQPESQSRTSPKRQQSQGLSDQGSAGRLGRSANDQKPTASELFEPIYSRRKNESLEHYLSLVTSGSSVNDIRDCTNLLSQGYSRRIVFNFNPDSQRHSNGHDYFHRYCDQETAGGGWTVIQRRGMFGAPFDNFTKSWRDYKFGFGDLSREFWWGNDNIYRMVRSQDTVIRFDLWDFEGNYAYAEYLSFSIGPESDNYRLSVFDYRGNASDSFSAHNGYLFSTVDRDNDEAPECCPCAPAYGGGWWFYSCFESNLNGDYFTNPKENDYYRGIVWELWLGDYSLRATEIKIRPASFSGGAMYMAIFCLFVFFFSFFSSFLSLPYSLFPLLASVVPSPRFCLFPILCSLSSLLSLPYSLFPLFASVSSLFFVPSPRFSPLVASH</sequence>
<evidence type="ECO:0000256" key="3">
    <source>
        <dbReference type="ARBA" id="ARBA00022729"/>
    </source>
</evidence>
<dbReference type="Gene3D" id="3.90.215.10">
    <property type="entry name" value="Gamma Fibrinogen, chain A, domain 1"/>
    <property type="match status" value="1"/>
</dbReference>
<dbReference type="OrthoDB" id="6145874at2759"/>
<keyword evidence="11" id="KW-1185">Reference proteome</keyword>
<dbReference type="InterPro" id="IPR036056">
    <property type="entry name" value="Fibrinogen-like_C"/>
</dbReference>
<dbReference type="GO" id="GO:0030674">
    <property type="term" value="F:protein-macromolecule adaptor activity"/>
    <property type="evidence" value="ECO:0007669"/>
    <property type="project" value="TreeGrafter"/>
</dbReference>
<dbReference type="EMBL" id="QCYY01000885">
    <property type="protein sequence ID" value="ROT82087.1"/>
    <property type="molecule type" value="Genomic_DNA"/>
</dbReference>
<dbReference type="SUPFAM" id="SSF56496">
    <property type="entry name" value="Fibrinogen C-terminal domain-like"/>
    <property type="match status" value="1"/>
</dbReference>
<proteinExistence type="predicted"/>
<dbReference type="Pfam" id="PF00147">
    <property type="entry name" value="Fibrinogen_C"/>
    <property type="match status" value="1"/>
</dbReference>
<evidence type="ECO:0000313" key="11">
    <source>
        <dbReference type="Proteomes" id="UP000283509"/>
    </source>
</evidence>
<feature type="compositionally biased region" description="Polar residues" evidence="7">
    <location>
        <begin position="280"/>
        <end position="300"/>
    </location>
</feature>
<dbReference type="InterPro" id="IPR037579">
    <property type="entry name" value="FIB_ANG-like"/>
</dbReference>
<keyword evidence="3" id="KW-0732">Signal</keyword>
<keyword evidence="4" id="KW-0175">Coiled coil</keyword>
<dbReference type="GO" id="GO:0005577">
    <property type="term" value="C:fibrinogen complex"/>
    <property type="evidence" value="ECO:0007669"/>
    <property type="project" value="TreeGrafter"/>
</dbReference>
<evidence type="ECO:0000256" key="7">
    <source>
        <dbReference type="SAM" id="MobiDB-lite"/>
    </source>
</evidence>
<dbReference type="PANTHER" id="PTHR47221">
    <property type="entry name" value="FIBRINOGEN ALPHA CHAIN"/>
    <property type="match status" value="1"/>
</dbReference>
<feature type="region of interest" description="Disordered" evidence="7">
    <location>
        <begin position="238"/>
        <end position="322"/>
    </location>
</feature>
<evidence type="ECO:0000256" key="8">
    <source>
        <dbReference type="SAM" id="Phobius"/>
    </source>
</evidence>
<protein>
    <submittedName>
        <fullName evidence="10">Techylectin-5B</fullName>
    </submittedName>
</protein>
<dbReference type="PROSITE" id="PS00514">
    <property type="entry name" value="FIBRINOGEN_C_1"/>
    <property type="match status" value="1"/>
</dbReference>
<dbReference type="GO" id="GO:0034116">
    <property type="term" value="P:positive regulation of heterotypic cell-cell adhesion"/>
    <property type="evidence" value="ECO:0007669"/>
    <property type="project" value="TreeGrafter"/>
</dbReference>
<keyword evidence="6" id="KW-0325">Glycoprotein</keyword>
<keyword evidence="5" id="KW-1015">Disulfide bond</keyword>
<comment type="subcellular location">
    <subcellularLocation>
        <location evidence="1">Secreted</location>
    </subcellularLocation>
</comment>